<dbReference type="Pfam" id="PF00361">
    <property type="entry name" value="Proton_antipo_M"/>
    <property type="match status" value="1"/>
</dbReference>
<evidence type="ECO:0000313" key="11">
    <source>
        <dbReference type="Proteomes" id="UP000263957"/>
    </source>
</evidence>
<feature type="transmembrane region" description="Helical" evidence="8">
    <location>
        <begin position="72"/>
        <end position="92"/>
    </location>
</feature>
<accession>A0A356W8W6</accession>
<evidence type="ECO:0000256" key="4">
    <source>
        <dbReference type="ARBA" id="ARBA00022989"/>
    </source>
</evidence>
<feature type="domain" description="NADH:quinone oxidoreductase/Mrp antiporter transmembrane" evidence="9">
    <location>
        <begin position="116"/>
        <end position="275"/>
    </location>
</feature>
<dbReference type="InterPro" id="IPR052175">
    <property type="entry name" value="ComplexI-like_HydComp"/>
</dbReference>
<keyword evidence="6 8" id="KW-0472">Membrane</keyword>
<dbReference type="InterPro" id="IPR003918">
    <property type="entry name" value="NADH_UbQ_OxRdtase"/>
</dbReference>
<evidence type="ECO:0000256" key="5">
    <source>
        <dbReference type="ARBA" id="ARBA00023002"/>
    </source>
</evidence>
<dbReference type="Proteomes" id="UP000263957">
    <property type="component" value="Unassembled WGS sequence"/>
</dbReference>
<comment type="subcellular location">
    <subcellularLocation>
        <location evidence="1">Cell membrane</location>
        <topology evidence="1">Multi-pass membrane protein</topology>
    </subcellularLocation>
    <subcellularLocation>
        <location evidence="7">Membrane</location>
        <topology evidence="7">Multi-pass membrane protein</topology>
    </subcellularLocation>
</comment>
<feature type="transmembrane region" description="Helical" evidence="8">
    <location>
        <begin position="6"/>
        <end position="26"/>
    </location>
</feature>
<dbReference type="AlphaFoldDB" id="A0A356W8W6"/>
<dbReference type="InterPro" id="IPR001750">
    <property type="entry name" value="ND/Mrp_TM"/>
</dbReference>
<gene>
    <name evidence="10" type="ORF">DD728_14525</name>
</gene>
<evidence type="ECO:0000256" key="6">
    <source>
        <dbReference type="ARBA" id="ARBA00023136"/>
    </source>
</evidence>
<organism evidence="10 11">
    <name type="scientific">Hyphomonas atlantica</name>
    <dbReference type="NCBI Taxonomy" id="1280948"/>
    <lineage>
        <taxon>Bacteria</taxon>
        <taxon>Pseudomonadati</taxon>
        <taxon>Pseudomonadota</taxon>
        <taxon>Alphaproteobacteria</taxon>
        <taxon>Hyphomonadales</taxon>
        <taxon>Hyphomonadaceae</taxon>
        <taxon>Hyphomonas</taxon>
    </lineage>
</organism>
<reference evidence="10 11" key="1">
    <citation type="journal article" date="2018" name="Nat. Biotechnol.">
        <title>A standardized bacterial taxonomy based on genome phylogeny substantially revises the tree of life.</title>
        <authorList>
            <person name="Parks D.H."/>
            <person name="Chuvochina M."/>
            <person name="Waite D.W."/>
            <person name="Rinke C."/>
            <person name="Skarshewski A."/>
            <person name="Chaumeil P.A."/>
            <person name="Hugenholtz P."/>
        </authorList>
    </citation>
    <scope>NUCLEOTIDE SEQUENCE [LARGE SCALE GENOMIC DNA]</scope>
    <source>
        <strain evidence="10">UBA10378</strain>
    </source>
</reference>
<evidence type="ECO:0000256" key="1">
    <source>
        <dbReference type="ARBA" id="ARBA00004651"/>
    </source>
</evidence>
<dbReference type="PANTHER" id="PTHR42682:SF4">
    <property type="entry name" value="NADH-UBIQUINONE_PLASTOQUINONE"/>
    <property type="match status" value="1"/>
</dbReference>
<dbReference type="GO" id="GO:0008137">
    <property type="term" value="F:NADH dehydrogenase (ubiquinone) activity"/>
    <property type="evidence" value="ECO:0007669"/>
    <property type="project" value="InterPro"/>
</dbReference>
<feature type="non-terminal residue" evidence="10">
    <location>
        <position position="278"/>
    </location>
</feature>
<keyword evidence="5" id="KW-0560">Oxidoreductase</keyword>
<keyword evidence="4 8" id="KW-1133">Transmembrane helix</keyword>
<evidence type="ECO:0000256" key="7">
    <source>
        <dbReference type="RuleBase" id="RU000320"/>
    </source>
</evidence>
<dbReference type="EMBL" id="DOGS01000289">
    <property type="protein sequence ID" value="HBQ50067.1"/>
    <property type="molecule type" value="Genomic_DNA"/>
</dbReference>
<evidence type="ECO:0000256" key="8">
    <source>
        <dbReference type="SAM" id="Phobius"/>
    </source>
</evidence>
<proteinExistence type="predicted"/>
<feature type="transmembrane region" description="Helical" evidence="8">
    <location>
        <begin position="152"/>
        <end position="171"/>
    </location>
</feature>
<dbReference type="PRINTS" id="PR01437">
    <property type="entry name" value="NUOXDRDTASE4"/>
</dbReference>
<dbReference type="GO" id="GO:0005886">
    <property type="term" value="C:plasma membrane"/>
    <property type="evidence" value="ECO:0007669"/>
    <property type="project" value="UniProtKB-SubCell"/>
</dbReference>
<evidence type="ECO:0000256" key="2">
    <source>
        <dbReference type="ARBA" id="ARBA00022475"/>
    </source>
</evidence>
<dbReference type="PANTHER" id="PTHR42682">
    <property type="entry name" value="HYDROGENASE-4 COMPONENT F"/>
    <property type="match status" value="1"/>
</dbReference>
<dbReference type="GO" id="GO:0016491">
    <property type="term" value="F:oxidoreductase activity"/>
    <property type="evidence" value="ECO:0007669"/>
    <property type="project" value="UniProtKB-KW"/>
</dbReference>
<evidence type="ECO:0000259" key="9">
    <source>
        <dbReference type="Pfam" id="PF00361"/>
    </source>
</evidence>
<feature type="transmembrane region" description="Helical" evidence="8">
    <location>
        <begin position="246"/>
        <end position="264"/>
    </location>
</feature>
<comment type="caution">
    <text evidence="10">The sequence shown here is derived from an EMBL/GenBank/DDBJ whole genome shotgun (WGS) entry which is preliminary data.</text>
</comment>
<feature type="transmembrane region" description="Helical" evidence="8">
    <location>
        <begin position="101"/>
        <end position="117"/>
    </location>
</feature>
<evidence type="ECO:0000256" key="3">
    <source>
        <dbReference type="ARBA" id="ARBA00022692"/>
    </source>
</evidence>
<sequence>MTGLLSLLNPGWLLIAVGLVALFLPMRRIRQGLTIAAPIAAILLVSLADRNINLLTANALGLEMVLYRVDNLSYIFGLAFLLAALLNAIYAWHTDDRLQDGMSIAYAGAAVAATFSGDMMTLFVFWELTAVTSVFLILRAGTRAAYFASMRYLGVQILSGVLLLAGIGYVYQSRGDLSISAFTSLNEPGAMLVFIALGIKAAFPFLHNWLQDSYPKATVVGAVVLSAFTTKLAVYAFARMFPGQDALIWIGAVMTVFPVFFAVIENDLRKVLAYSLNN</sequence>
<protein>
    <submittedName>
        <fullName evidence="10">Na(+)/H(+) antiporter subunit D</fullName>
    </submittedName>
</protein>
<evidence type="ECO:0000313" key="10">
    <source>
        <dbReference type="EMBL" id="HBQ50067.1"/>
    </source>
</evidence>
<feature type="transmembrane region" description="Helical" evidence="8">
    <location>
        <begin position="217"/>
        <end position="240"/>
    </location>
</feature>
<dbReference type="GO" id="GO:0042773">
    <property type="term" value="P:ATP synthesis coupled electron transport"/>
    <property type="evidence" value="ECO:0007669"/>
    <property type="project" value="InterPro"/>
</dbReference>
<feature type="transmembrane region" description="Helical" evidence="8">
    <location>
        <begin position="191"/>
        <end position="210"/>
    </location>
</feature>
<keyword evidence="2" id="KW-1003">Cell membrane</keyword>
<keyword evidence="3 7" id="KW-0812">Transmembrane</keyword>
<name>A0A356W8W6_9PROT</name>